<evidence type="ECO:0000256" key="1">
    <source>
        <dbReference type="SAM" id="MobiDB-lite"/>
    </source>
</evidence>
<name>A0ABQ6K8P7_9MICO</name>
<gene>
    <name evidence="2" type="ORF">GCM10025881_27370</name>
</gene>
<evidence type="ECO:0000313" key="2">
    <source>
        <dbReference type="EMBL" id="GMA95913.1"/>
    </source>
</evidence>
<accession>A0ABQ6K8P7</accession>
<feature type="compositionally biased region" description="Basic and acidic residues" evidence="1">
    <location>
        <begin position="114"/>
        <end position="125"/>
    </location>
</feature>
<dbReference type="EMBL" id="BSVB01000001">
    <property type="protein sequence ID" value="GMA95913.1"/>
    <property type="molecule type" value="Genomic_DNA"/>
</dbReference>
<sequence>MRRLEMRRGRCGGELRSEFTESQVLAAVLDEREGRGVPERGRAAVAQHDLVSVREGVELGEAGAHPADEILDGGLAMRGAEKARVRLQVGELLRPDLGGAASESAVGGEEVCGDLERHVSSLEGD</sequence>
<feature type="compositionally biased region" description="Low complexity" evidence="1">
    <location>
        <begin position="99"/>
        <end position="109"/>
    </location>
</feature>
<dbReference type="Proteomes" id="UP001157034">
    <property type="component" value="Unassembled WGS sequence"/>
</dbReference>
<keyword evidence="3" id="KW-1185">Reference proteome</keyword>
<organism evidence="2 3">
    <name type="scientific">Pseudolysinimonas kribbensis</name>
    <dbReference type="NCBI Taxonomy" id="433641"/>
    <lineage>
        <taxon>Bacteria</taxon>
        <taxon>Bacillati</taxon>
        <taxon>Actinomycetota</taxon>
        <taxon>Actinomycetes</taxon>
        <taxon>Micrococcales</taxon>
        <taxon>Microbacteriaceae</taxon>
        <taxon>Pseudolysinimonas</taxon>
    </lineage>
</organism>
<evidence type="ECO:0000313" key="3">
    <source>
        <dbReference type="Proteomes" id="UP001157034"/>
    </source>
</evidence>
<comment type="caution">
    <text evidence="2">The sequence shown here is derived from an EMBL/GenBank/DDBJ whole genome shotgun (WGS) entry which is preliminary data.</text>
</comment>
<reference evidence="3" key="1">
    <citation type="journal article" date="2019" name="Int. J. Syst. Evol. Microbiol.">
        <title>The Global Catalogue of Microorganisms (GCM) 10K type strain sequencing project: providing services to taxonomists for standard genome sequencing and annotation.</title>
        <authorList>
            <consortium name="The Broad Institute Genomics Platform"/>
            <consortium name="The Broad Institute Genome Sequencing Center for Infectious Disease"/>
            <person name="Wu L."/>
            <person name="Ma J."/>
        </authorList>
    </citation>
    <scope>NUCLEOTIDE SEQUENCE [LARGE SCALE GENOMIC DNA]</scope>
    <source>
        <strain evidence="3">NBRC 108894</strain>
    </source>
</reference>
<protein>
    <submittedName>
        <fullName evidence="2">Uncharacterized protein</fullName>
    </submittedName>
</protein>
<proteinExistence type="predicted"/>
<feature type="region of interest" description="Disordered" evidence="1">
    <location>
        <begin position="99"/>
        <end position="125"/>
    </location>
</feature>